<protein>
    <submittedName>
        <fullName evidence="1">Uncharacterized protein</fullName>
    </submittedName>
</protein>
<evidence type="ECO:0000313" key="1">
    <source>
        <dbReference type="EMBL" id="KPI96043.1"/>
    </source>
</evidence>
<dbReference type="EMBL" id="KQ459594">
    <property type="protein sequence ID" value="KPI96043.1"/>
    <property type="molecule type" value="Genomic_DNA"/>
</dbReference>
<name>A0A194PSU7_PAPXU</name>
<organism evidence="1 2">
    <name type="scientific">Papilio xuthus</name>
    <name type="common">Asian swallowtail butterfly</name>
    <dbReference type="NCBI Taxonomy" id="66420"/>
    <lineage>
        <taxon>Eukaryota</taxon>
        <taxon>Metazoa</taxon>
        <taxon>Ecdysozoa</taxon>
        <taxon>Arthropoda</taxon>
        <taxon>Hexapoda</taxon>
        <taxon>Insecta</taxon>
        <taxon>Pterygota</taxon>
        <taxon>Neoptera</taxon>
        <taxon>Endopterygota</taxon>
        <taxon>Lepidoptera</taxon>
        <taxon>Glossata</taxon>
        <taxon>Ditrysia</taxon>
        <taxon>Papilionoidea</taxon>
        <taxon>Papilionidae</taxon>
        <taxon>Papilioninae</taxon>
        <taxon>Papilio</taxon>
    </lineage>
</organism>
<sequence>MTVKDCEDALRALYMRDVSGSVDALTLWCLTNVNHSYDRELENYAPIVASNSAQLETVLEEYRTTRDCMAAKLDTHTATCHTEYQNQRVREPYLSPLTSTTGMTTF</sequence>
<gene>
    <name evidence="1" type="ORF">RR46_06777</name>
</gene>
<keyword evidence="2" id="KW-1185">Reference proteome</keyword>
<evidence type="ECO:0000313" key="2">
    <source>
        <dbReference type="Proteomes" id="UP000053268"/>
    </source>
</evidence>
<reference evidence="1 2" key="1">
    <citation type="journal article" date="2015" name="Nat. Commun.">
        <title>Outbred genome sequencing and CRISPR/Cas9 gene editing in butterflies.</title>
        <authorList>
            <person name="Li X."/>
            <person name="Fan D."/>
            <person name="Zhang W."/>
            <person name="Liu G."/>
            <person name="Zhang L."/>
            <person name="Zhao L."/>
            <person name="Fang X."/>
            <person name="Chen L."/>
            <person name="Dong Y."/>
            <person name="Chen Y."/>
            <person name="Ding Y."/>
            <person name="Zhao R."/>
            <person name="Feng M."/>
            <person name="Zhu Y."/>
            <person name="Feng Y."/>
            <person name="Jiang X."/>
            <person name="Zhu D."/>
            <person name="Xiang H."/>
            <person name="Feng X."/>
            <person name="Li S."/>
            <person name="Wang J."/>
            <person name="Zhang G."/>
            <person name="Kronforst M.R."/>
            <person name="Wang W."/>
        </authorList>
    </citation>
    <scope>NUCLEOTIDE SEQUENCE [LARGE SCALE GENOMIC DNA]</scope>
    <source>
        <strain evidence="1">Ya'a_city_454_Px</strain>
        <tissue evidence="1">Whole body</tissue>
    </source>
</reference>
<dbReference type="Proteomes" id="UP000053268">
    <property type="component" value="Unassembled WGS sequence"/>
</dbReference>
<proteinExistence type="predicted"/>
<dbReference type="AlphaFoldDB" id="A0A194PSU7"/>
<accession>A0A194PSU7</accession>